<evidence type="ECO:0000313" key="2">
    <source>
        <dbReference type="Proteomes" id="UP001055072"/>
    </source>
</evidence>
<dbReference type="Proteomes" id="UP001055072">
    <property type="component" value="Unassembled WGS sequence"/>
</dbReference>
<feature type="non-terminal residue" evidence="1">
    <location>
        <position position="277"/>
    </location>
</feature>
<name>A0ACB8TQ83_9APHY</name>
<dbReference type="EMBL" id="MU274947">
    <property type="protein sequence ID" value="KAI0084149.1"/>
    <property type="molecule type" value="Genomic_DNA"/>
</dbReference>
<sequence length="277" mass="30999">MQITVTGCNGNVGKQVVALALRKGHRVHGVDYATPLSPDFHAHPKFSYSEADLRKYDEVKRALKGSEAVIHLAGVPQPFDYLVNTHNTNVVISWNILQAAAEMGIVRVAQASSVNVVRLVWSAKPKLYYLPLDEEHPREPDEPYGLSKLICEIQADTIVARHPSMRVASLRPSWVIPDKEYATKADPDSERRKNDLWGWVQQVSVAEAFILAVTVDHGDSWSGHETFFIVAPSVTSEETIECLYAKHWSDVPVKAGKDLKRGFFDCSKAEKLLGWFH</sequence>
<organism evidence="1 2">
    <name type="scientific">Irpex rosettiformis</name>
    <dbReference type="NCBI Taxonomy" id="378272"/>
    <lineage>
        <taxon>Eukaryota</taxon>
        <taxon>Fungi</taxon>
        <taxon>Dikarya</taxon>
        <taxon>Basidiomycota</taxon>
        <taxon>Agaricomycotina</taxon>
        <taxon>Agaricomycetes</taxon>
        <taxon>Polyporales</taxon>
        <taxon>Irpicaceae</taxon>
        <taxon>Irpex</taxon>
    </lineage>
</organism>
<reference evidence="1" key="1">
    <citation type="journal article" date="2021" name="Environ. Microbiol.">
        <title>Gene family expansions and transcriptome signatures uncover fungal adaptations to wood decay.</title>
        <authorList>
            <person name="Hage H."/>
            <person name="Miyauchi S."/>
            <person name="Viragh M."/>
            <person name="Drula E."/>
            <person name="Min B."/>
            <person name="Chaduli D."/>
            <person name="Navarro D."/>
            <person name="Favel A."/>
            <person name="Norest M."/>
            <person name="Lesage-Meessen L."/>
            <person name="Balint B."/>
            <person name="Merenyi Z."/>
            <person name="de Eugenio L."/>
            <person name="Morin E."/>
            <person name="Martinez A.T."/>
            <person name="Baldrian P."/>
            <person name="Stursova M."/>
            <person name="Martinez M.J."/>
            <person name="Novotny C."/>
            <person name="Magnuson J.K."/>
            <person name="Spatafora J.W."/>
            <person name="Maurice S."/>
            <person name="Pangilinan J."/>
            <person name="Andreopoulos W."/>
            <person name="LaButti K."/>
            <person name="Hundley H."/>
            <person name="Na H."/>
            <person name="Kuo A."/>
            <person name="Barry K."/>
            <person name="Lipzen A."/>
            <person name="Henrissat B."/>
            <person name="Riley R."/>
            <person name="Ahrendt S."/>
            <person name="Nagy L.G."/>
            <person name="Grigoriev I.V."/>
            <person name="Martin F."/>
            <person name="Rosso M.N."/>
        </authorList>
    </citation>
    <scope>NUCLEOTIDE SEQUENCE</scope>
    <source>
        <strain evidence="1">CBS 384.51</strain>
    </source>
</reference>
<protein>
    <submittedName>
        <fullName evidence="1">Uncharacterized protein</fullName>
    </submittedName>
</protein>
<gene>
    <name evidence="1" type="ORF">BDY19DRAFT_872760</name>
</gene>
<accession>A0ACB8TQ83</accession>
<comment type="caution">
    <text evidence="1">The sequence shown here is derived from an EMBL/GenBank/DDBJ whole genome shotgun (WGS) entry which is preliminary data.</text>
</comment>
<proteinExistence type="predicted"/>
<evidence type="ECO:0000313" key="1">
    <source>
        <dbReference type="EMBL" id="KAI0084149.1"/>
    </source>
</evidence>
<keyword evidence="2" id="KW-1185">Reference proteome</keyword>